<dbReference type="GO" id="GO:0001717">
    <property type="term" value="P:conversion of seryl-tRNAsec to selenocys-tRNAsec"/>
    <property type="evidence" value="ECO:0007669"/>
    <property type="project" value="UniProtKB-UniRule"/>
</dbReference>
<evidence type="ECO:0000256" key="1">
    <source>
        <dbReference type="ARBA" id="ARBA00001933"/>
    </source>
</evidence>
<feature type="binding site" evidence="18">
    <location>
        <position position="271"/>
    </location>
    <ligand>
        <name>tRNA</name>
        <dbReference type="ChEBI" id="CHEBI:17843"/>
    </ligand>
</feature>
<comment type="caution">
    <text evidence="20">The sequence shown here is derived from an EMBL/GenBank/DDBJ whole genome shotgun (WGS) entry which is preliminary data.</text>
</comment>
<evidence type="ECO:0000313" key="20">
    <source>
        <dbReference type="EMBL" id="EIE26512.1"/>
    </source>
</evidence>
<sequence>MDLQNTDLASGLVSSTYIQQGADALSTRRRLIKTLLSQRCLPKVGWDEDTVELFIKDAAFMDSNNFLSSVGVGEREARVANRLVAKRHFGLAHGIGRSGDVAAEQPKAAGSSLLAKLTNILVQDALKVAGMLDVGAVTVLPLATGMALTMTLLALKAKRPQARYVLWPRIDQKTCLKAIVSANLEAVPVPCNLEGDELRTNVPLLRAEIERLTPASIVCIVTTTSCFAPRGADSLVEVAKLCMDADIGHIVNNAYGVQSAALCALVTSAWRKGRVDAVVQSTDKNFMVPVGGAVVAASKQDPSLVAAVNKAYPGRASISPLLDLLITLLQWGESGWRNVLQQREAVYWRALDKLRDFAEAIGERVLDTPNNPISIGLTLTSLQQSSTASRTKPTTFLGSMLFKRAVSGCRVVARGKEQSVAGHCFTGYGAHCDAYPCDYLTFAAALGTTEEDVNEFLRRLNLCIKEFKKQNCK</sequence>
<dbReference type="RefSeq" id="XP_005651056.1">
    <property type="nucleotide sequence ID" value="XM_005650999.1"/>
</dbReference>
<keyword evidence="7 17" id="KW-0820">tRNA-binding</keyword>
<gene>
    <name evidence="20" type="ORF">COCSUDRAFT_11877</name>
</gene>
<dbReference type="GO" id="GO:0005737">
    <property type="term" value="C:cytoplasm"/>
    <property type="evidence" value="ECO:0007669"/>
    <property type="project" value="UniProtKB-SubCell"/>
</dbReference>
<comment type="catalytic activity">
    <reaction evidence="16 17">
        <text>O-phospho-L-seryl-tRNA(Sec) + selenophosphate + H2O = L-selenocysteinyl-tRNA(Sec) + 2 phosphate</text>
        <dbReference type="Rhea" id="RHEA:25041"/>
        <dbReference type="Rhea" id="RHEA-COMP:9743"/>
        <dbReference type="Rhea" id="RHEA-COMP:9947"/>
        <dbReference type="ChEBI" id="CHEBI:15377"/>
        <dbReference type="ChEBI" id="CHEBI:16144"/>
        <dbReference type="ChEBI" id="CHEBI:43474"/>
        <dbReference type="ChEBI" id="CHEBI:78551"/>
        <dbReference type="ChEBI" id="CHEBI:78573"/>
        <dbReference type="EC" id="2.9.1.2"/>
    </reaction>
</comment>
<dbReference type="GO" id="GO:0098621">
    <property type="term" value="F:O-phosphoseryl-tRNA(Sec) selenium transferase activity"/>
    <property type="evidence" value="ECO:0007669"/>
    <property type="project" value="UniProtKB-EC"/>
</dbReference>
<evidence type="ECO:0000313" key="21">
    <source>
        <dbReference type="Proteomes" id="UP000007264"/>
    </source>
</evidence>
<protein>
    <recommendedName>
        <fullName evidence="6 17">O-phosphoseryl-tRNA(Sec) selenium transferase</fullName>
        <ecNumber evidence="5 17">2.9.1.2</ecNumber>
    </recommendedName>
    <alternativeName>
        <fullName evidence="13 17">Selenocysteine synthase</fullName>
    </alternativeName>
    <alternativeName>
        <fullName evidence="14 17">Selenocysteinyl-tRNA(Sec) synthase</fullName>
    </alternativeName>
    <alternativeName>
        <fullName evidence="15 17">Sep-tRNA:Sec-tRNA synthase</fullName>
    </alternativeName>
</protein>
<dbReference type="KEGG" id="csl:COCSUDRAFT_11877"/>
<comment type="subcellular location">
    <subcellularLocation>
        <location evidence="17">Cytoplasm</location>
    </subcellularLocation>
</comment>
<evidence type="ECO:0000256" key="12">
    <source>
        <dbReference type="ARBA" id="ARBA00023266"/>
    </source>
</evidence>
<dbReference type="Proteomes" id="UP000007264">
    <property type="component" value="Unassembled WGS sequence"/>
</dbReference>
<comment type="pathway">
    <text evidence="3 17">Aminoacyl-tRNA biosynthesis; selenocysteinyl-tRNA(Sec) biosynthesis; selenocysteinyl-tRNA(Sec) from L-seryl-tRNA(Sec) (archaeal/eukaryal route): step 2/2.</text>
</comment>
<keyword evidence="11 17" id="KW-0648">Protein biosynthesis</keyword>
<feature type="binding site" evidence="18">
    <location>
        <position position="469"/>
    </location>
    <ligand>
        <name>tRNA</name>
        <dbReference type="ChEBI" id="CHEBI:17843"/>
    </ligand>
</feature>
<dbReference type="InterPro" id="IPR015424">
    <property type="entry name" value="PyrdxlP-dep_Trfase"/>
</dbReference>
<keyword evidence="17" id="KW-0963">Cytoplasm</keyword>
<comment type="function">
    <text evidence="2 17">Converts O-phosphoseryl-tRNA(Sec) to selenocysteinyl-tRNA(Sec) required for selenoprotein biosynthesis.</text>
</comment>
<evidence type="ECO:0000256" key="5">
    <source>
        <dbReference type="ARBA" id="ARBA00012464"/>
    </source>
</evidence>
<dbReference type="UniPathway" id="UPA00906">
    <property type="reaction ID" value="UER00898"/>
</dbReference>
<dbReference type="InterPro" id="IPR008829">
    <property type="entry name" value="SepSecS/SepCysS"/>
</dbReference>
<dbReference type="Pfam" id="PF05889">
    <property type="entry name" value="SepSecS"/>
    <property type="match status" value="1"/>
</dbReference>
<accession>I0Z793</accession>
<evidence type="ECO:0000256" key="14">
    <source>
        <dbReference type="ARBA" id="ARBA00032048"/>
    </source>
</evidence>
<dbReference type="InterPro" id="IPR019872">
    <property type="entry name" value="Sec-tRNA_Se_transferase"/>
</dbReference>
<dbReference type="Gene3D" id="3.40.640.10">
    <property type="entry name" value="Type I PLP-dependent aspartate aminotransferase-like (Major domain)"/>
    <property type="match status" value="1"/>
</dbReference>
<proteinExistence type="inferred from homology"/>
<dbReference type="GO" id="GO:0000049">
    <property type="term" value="F:tRNA binding"/>
    <property type="evidence" value="ECO:0007669"/>
    <property type="project" value="UniProtKB-UniRule"/>
</dbReference>
<feature type="site" description="May act as a substrate filter by repelling compounds with a negatively charged alpha-carboxylate" evidence="19">
    <location>
        <position position="74"/>
    </location>
</feature>
<dbReference type="OrthoDB" id="10263545at2759"/>
<organism evidence="20 21">
    <name type="scientific">Coccomyxa subellipsoidea (strain C-169)</name>
    <name type="common">Green microalga</name>
    <dbReference type="NCBI Taxonomy" id="574566"/>
    <lineage>
        <taxon>Eukaryota</taxon>
        <taxon>Viridiplantae</taxon>
        <taxon>Chlorophyta</taxon>
        <taxon>core chlorophytes</taxon>
        <taxon>Trebouxiophyceae</taxon>
        <taxon>Trebouxiophyceae incertae sedis</taxon>
        <taxon>Coccomyxaceae</taxon>
        <taxon>Coccomyxa</taxon>
        <taxon>Coccomyxa subellipsoidea</taxon>
    </lineage>
</organism>
<evidence type="ECO:0000256" key="16">
    <source>
        <dbReference type="ARBA" id="ARBA00048808"/>
    </source>
</evidence>
<dbReference type="EMBL" id="AGSI01000002">
    <property type="protein sequence ID" value="EIE26512.1"/>
    <property type="molecule type" value="Genomic_DNA"/>
</dbReference>
<name>I0Z793_COCSC</name>
<dbReference type="PANTHER" id="PTHR12944">
    <property type="entry name" value="SOLUBLE LIVER ANTIGEN/LIVER PANCREAS ANTIGEN"/>
    <property type="match status" value="1"/>
</dbReference>
<keyword evidence="8 17" id="KW-0808">Transferase</keyword>
<feature type="binding site" evidence="18">
    <location>
        <position position="105"/>
    </location>
    <ligand>
        <name>substrate</name>
    </ligand>
</feature>
<evidence type="ECO:0000256" key="10">
    <source>
        <dbReference type="ARBA" id="ARBA00022898"/>
    </source>
</evidence>
<comment type="cofactor">
    <cofactor evidence="1 17 19">
        <name>pyridoxal 5'-phosphate</name>
        <dbReference type="ChEBI" id="CHEBI:597326"/>
    </cofactor>
</comment>
<evidence type="ECO:0000256" key="15">
    <source>
        <dbReference type="ARBA" id="ARBA00032693"/>
    </source>
</evidence>
<feature type="binding site" evidence="18">
    <location>
        <position position="315"/>
    </location>
    <ligand>
        <name>substrate</name>
    </ligand>
</feature>
<feature type="modified residue" description="N6-(pyridoxal phosphate)lysine" evidence="19">
    <location>
        <position position="284"/>
    </location>
</feature>
<evidence type="ECO:0000256" key="18">
    <source>
        <dbReference type="PIRSR" id="PIRSR017689-1"/>
    </source>
</evidence>
<evidence type="ECO:0000256" key="13">
    <source>
        <dbReference type="ARBA" id="ARBA00030669"/>
    </source>
</evidence>
<dbReference type="GeneID" id="17045026"/>
<keyword evidence="21" id="KW-1185">Reference proteome</keyword>
<feature type="binding site" evidence="18">
    <location>
        <position position="98"/>
    </location>
    <ligand>
        <name>substrate</name>
    </ligand>
</feature>
<dbReference type="AlphaFoldDB" id="I0Z793"/>
<evidence type="ECO:0000256" key="19">
    <source>
        <dbReference type="PIRSR" id="PIRSR017689-50"/>
    </source>
</evidence>
<evidence type="ECO:0000256" key="9">
    <source>
        <dbReference type="ARBA" id="ARBA00022884"/>
    </source>
</evidence>
<dbReference type="eggNOG" id="KOG3843">
    <property type="taxonomic scope" value="Eukaryota"/>
</dbReference>
<evidence type="ECO:0000256" key="7">
    <source>
        <dbReference type="ARBA" id="ARBA00022555"/>
    </source>
</evidence>
<dbReference type="GO" id="GO:0001514">
    <property type="term" value="P:selenocysteine incorporation"/>
    <property type="evidence" value="ECO:0007669"/>
    <property type="project" value="TreeGrafter"/>
</dbReference>
<evidence type="ECO:0000256" key="17">
    <source>
        <dbReference type="PIRNR" id="PIRNR017689"/>
    </source>
</evidence>
<evidence type="ECO:0000256" key="4">
    <source>
        <dbReference type="ARBA" id="ARBA00007037"/>
    </source>
</evidence>
<keyword evidence="10 17" id="KW-0663">Pyridoxal phosphate</keyword>
<dbReference type="PANTHER" id="PTHR12944:SF2">
    <property type="entry name" value="O-PHOSPHOSERYL-TRNA(SEC) SELENIUM TRANSFERASE"/>
    <property type="match status" value="1"/>
</dbReference>
<dbReference type="EC" id="2.9.1.2" evidence="5 17"/>
<dbReference type="PIRSF" id="PIRSF017689">
    <property type="entry name" value="SepSecS"/>
    <property type="match status" value="1"/>
</dbReference>
<feature type="binding site" evidence="18">
    <location>
        <position position="97"/>
    </location>
    <ligand>
        <name>substrate</name>
    </ligand>
</feature>
<dbReference type="InterPro" id="IPR015421">
    <property type="entry name" value="PyrdxlP-dep_Trfase_major"/>
</dbReference>
<evidence type="ECO:0000256" key="2">
    <source>
        <dbReference type="ARBA" id="ARBA00002552"/>
    </source>
</evidence>
<reference evidence="20 21" key="1">
    <citation type="journal article" date="2012" name="Genome Biol.">
        <title>The genome of the polar eukaryotic microalga coccomyxa subellipsoidea reveals traits of cold adaptation.</title>
        <authorList>
            <person name="Blanc G."/>
            <person name="Agarkova I."/>
            <person name="Grimwood J."/>
            <person name="Kuo A."/>
            <person name="Brueggeman A."/>
            <person name="Dunigan D."/>
            <person name="Gurnon J."/>
            <person name="Ladunga I."/>
            <person name="Lindquist E."/>
            <person name="Lucas S."/>
            <person name="Pangilinan J."/>
            <person name="Proschold T."/>
            <person name="Salamov A."/>
            <person name="Schmutz J."/>
            <person name="Weeks D."/>
            <person name="Yamada T."/>
            <person name="Claverie J.M."/>
            <person name="Grigoriev I."/>
            <person name="Van Etten J."/>
            <person name="Lomsadze A."/>
            <person name="Borodovsky M."/>
        </authorList>
    </citation>
    <scope>NUCLEOTIDE SEQUENCE [LARGE SCALE GENOMIC DNA]</scope>
    <source>
        <strain evidence="20 21">C-169</strain>
    </source>
</reference>
<evidence type="ECO:0000256" key="6">
    <source>
        <dbReference type="ARBA" id="ARBA00021963"/>
    </source>
</evidence>
<keyword evidence="12 17" id="KW-0711">Selenium</keyword>
<evidence type="ECO:0000256" key="8">
    <source>
        <dbReference type="ARBA" id="ARBA00022679"/>
    </source>
</evidence>
<feature type="binding site" evidence="18">
    <location>
        <position position="404"/>
    </location>
    <ligand>
        <name>tRNA</name>
        <dbReference type="ChEBI" id="CHEBI:17843"/>
    </ligand>
</feature>
<evidence type="ECO:0000256" key="3">
    <source>
        <dbReference type="ARBA" id="ARBA00004822"/>
    </source>
</evidence>
<dbReference type="NCBIfam" id="TIGR03531">
    <property type="entry name" value="selenium_SpcS"/>
    <property type="match status" value="1"/>
</dbReference>
<feature type="binding site" evidence="18">
    <location>
        <position position="75"/>
    </location>
    <ligand>
        <name>pyridoxal 5'-phosphate</name>
        <dbReference type="ChEBI" id="CHEBI:597326"/>
    </ligand>
</feature>
<comment type="similarity">
    <text evidence="4 17">Belongs to the SepSecS family.</text>
</comment>
<dbReference type="STRING" id="574566.I0Z793"/>
<dbReference type="SUPFAM" id="SSF53383">
    <property type="entry name" value="PLP-dependent transferases"/>
    <property type="match status" value="1"/>
</dbReference>
<keyword evidence="9 17" id="KW-0694">RNA-binding</keyword>
<evidence type="ECO:0000256" key="11">
    <source>
        <dbReference type="ARBA" id="ARBA00022917"/>
    </source>
</evidence>